<gene>
    <name evidence="5" type="primary">ANKRD33B</name>
</gene>
<feature type="compositionally biased region" description="Basic and acidic residues" evidence="4">
    <location>
        <begin position="156"/>
        <end position="170"/>
    </location>
</feature>
<evidence type="ECO:0000313" key="5">
    <source>
        <dbReference type="Ensembl" id="ENSUMAP00000030493"/>
    </source>
</evidence>
<accession>A0A452VA69</accession>
<dbReference type="InterPro" id="IPR036770">
    <property type="entry name" value="Ankyrin_rpt-contain_sf"/>
</dbReference>
<dbReference type="Pfam" id="PF13637">
    <property type="entry name" value="Ank_4"/>
    <property type="match status" value="1"/>
</dbReference>
<sequence>MKAAMQGRTECIRALMLAGADVHARDPRRGMSAQEWAAYTGRLEAVRLIQRLLERPCPDQFGEKYKPELPLPPEAILKPSGSKNCLQRFAELVRSTLTSRSRQGLEDGGVLDHMVRMTTSLYSPAVAIVCQTVCPENPPCVGKRRLAVQEILEARENRDTHAQENGKIEGSEQPFRTSQAVGVSREGAPRASLPSEQLPGAPRRASLLPLQLLRRSSVRPGVVIPRVRVSKAPAPTFQPERAAAKGSTKDSAHLQLPKLFFWGERRPRRKRGRRKRRRSSGRQRRRRKSGRRPGGKGRDGRGQERWPGRPRWPENLRPADETKSDVHPRAPQPGRSPACIVLPLSRSLKQKSNKMLIHLPG</sequence>
<dbReference type="Ensembl" id="ENSUMAT00000036032.1">
    <property type="protein sequence ID" value="ENSUMAP00000030493.1"/>
    <property type="gene ID" value="ENSUMAG00000022025.1"/>
</dbReference>
<protein>
    <submittedName>
        <fullName evidence="5">Ankyrin repeat domain 33B</fullName>
    </submittedName>
</protein>
<dbReference type="PROSITE" id="PS50088">
    <property type="entry name" value="ANK_REPEAT"/>
    <property type="match status" value="1"/>
</dbReference>
<dbReference type="Gene3D" id="1.25.40.20">
    <property type="entry name" value="Ankyrin repeat-containing domain"/>
    <property type="match status" value="1"/>
</dbReference>
<feature type="compositionally biased region" description="Basic residues" evidence="4">
    <location>
        <begin position="266"/>
        <end position="295"/>
    </location>
</feature>
<dbReference type="PANTHER" id="PTHR24173">
    <property type="entry name" value="ANKYRIN REPEAT CONTAINING"/>
    <property type="match status" value="1"/>
</dbReference>
<proteinExistence type="predicted"/>
<dbReference type="SUPFAM" id="SSF48403">
    <property type="entry name" value="Ankyrin repeat"/>
    <property type="match status" value="1"/>
</dbReference>
<feature type="repeat" description="ANK" evidence="3">
    <location>
        <begin position="1"/>
        <end position="27"/>
    </location>
</feature>
<feature type="compositionally biased region" description="Basic and acidic residues" evidence="4">
    <location>
        <begin position="296"/>
        <end position="328"/>
    </location>
</feature>
<dbReference type="AlphaFoldDB" id="A0A452VA69"/>
<keyword evidence="1" id="KW-0677">Repeat</keyword>
<evidence type="ECO:0000256" key="4">
    <source>
        <dbReference type="SAM" id="MobiDB-lite"/>
    </source>
</evidence>
<evidence type="ECO:0000256" key="1">
    <source>
        <dbReference type="ARBA" id="ARBA00022737"/>
    </source>
</evidence>
<evidence type="ECO:0000256" key="3">
    <source>
        <dbReference type="PROSITE-ProRule" id="PRU00023"/>
    </source>
</evidence>
<dbReference type="GeneTree" id="ENSGT00500000044852"/>
<evidence type="ECO:0000256" key="2">
    <source>
        <dbReference type="ARBA" id="ARBA00023043"/>
    </source>
</evidence>
<organism evidence="5">
    <name type="scientific">Ursus maritimus</name>
    <name type="common">Polar bear</name>
    <name type="synonym">Thalarctos maritimus</name>
    <dbReference type="NCBI Taxonomy" id="29073"/>
    <lineage>
        <taxon>Eukaryota</taxon>
        <taxon>Metazoa</taxon>
        <taxon>Chordata</taxon>
        <taxon>Craniata</taxon>
        <taxon>Vertebrata</taxon>
        <taxon>Euteleostomi</taxon>
        <taxon>Mammalia</taxon>
        <taxon>Eutheria</taxon>
        <taxon>Laurasiatheria</taxon>
        <taxon>Carnivora</taxon>
        <taxon>Caniformia</taxon>
        <taxon>Ursidae</taxon>
        <taxon>Ursus</taxon>
    </lineage>
</organism>
<feature type="region of interest" description="Disordered" evidence="4">
    <location>
        <begin position="156"/>
        <end position="202"/>
    </location>
</feature>
<reference evidence="5" key="1">
    <citation type="submission" date="2019-03" db="UniProtKB">
        <authorList>
            <consortium name="Ensembl"/>
        </authorList>
    </citation>
    <scope>IDENTIFICATION</scope>
</reference>
<feature type="region of interest" description="Disordered" evidence="4">
    <location>
        <begin position="258"/>
        <end position="338"/>
    </location>
</feature>
<name>A0A452VA69_URSMA</name>
<dbReference type="OMA" id="CANIHAT"/>
<dbReference type="PANTHER" id="PTHR24173:SF1">
    <property type="entry name" value="ANKYRIN REPEAT DOMAIN-CONTAINING PROTEIN 33B"/>
    <property type="match status" value="1"/>
</dbReference>
<dbReference type="InterPro" id="IPR002110">
    <property type="entry name" value="Ankyrin_rpt"/>
</dbReference>
<keyword evidence="2 3" id="KW-0040">ANK repeat</keyword>